<dbReference type="RefSeq" id="WP_004893434.1">
    <property type="nucleotide sequence ID" value="NZ_KB849576.1"/>
</dbReference>
<name>N9AD35_9GAMM</name>
<protein>
    <submittedName>
        <fullName evidence="1">Uncharacterized protein</fullName>
    </submittedName>
</protein>
<organism evidence="1 2">
    <name type="scientific">Acinetobacter schindleri CIP 107287</name>
    <dbReference type="NCBI Taxonomy" id="1217988"/>
    <lineage>
        <taxon>Bacteria</taxon>
        <taxon>Pseudomonadati</taxon>
        <taxon>Pseudomonadota</taxon>
        <taxon>Gammaproteobacteria</taxon>
        <taxon>Moraxellales</taxon>
        <taxon>Moraxellaceae</taxon>
        <taxon>Acinetobacter</taxon>
    </lineage>
</organism>
<evidence type="ECO:0000313" key="1">
    <source>
        <dbReference type="EMBL" id="ENV44004.1"/>
    </source>
</evidence>
<evidence type="ECO:0000313" key="2">
    <source>
        <dbReference type="Proteomes" id="UP000018440"/>
    </source>
</evidence>
<proteinExistence type="predicted"/>
<gene>
    <name evidence="1" type="ORF">F955_01884</name>
</gene>
<accession>N9AD35</accession>
<dbReference type="HOGENOM" id="CLU_1657067_0_0_6"/>
<sequence length="159" mass="18490">MLSYEYTEIIFLIMTIQQIDLQLSNLDHYSDLMILPELTEDKQNIYASSTVSFFKFARKFININYVKKPDIVLEQRSIDWFGPTLLFTTAALTQNPELVSVALNVLSNYISDYFKGQRAPNIKINIVIQKSKTEYTNFMYEGPKDGLTEIEKVIEKLKK</sequence>
<dbReference type="AlphaFoldDB" id="N9AD35"/>
<dbReference type="Proteomes" id="UP000018440">
    <property type="component" value="Unassembled WGS sequence"/>
</dbReference>
<dbReference type="EMBL" id="APPQ01000026">
    <property type="protein sequence ID" value="ENV44004.1"/>
    <property type="molecule type" value="Genomic_DNA"/>
</dbReference>
<comment type="caution">
    <text evidence="1">The sequence shown here is derived from an EMBL/GenBank/DDBJ whole genome shotgun (WGS) entry which is preliminary data.</text>
</comment>
<reference evidence="1 2" key="1">
    <citation type="submission" date="2013-02" db="EMBL/GenBank/DDBJ databases">
        <title>The Genome Sequence of Acinetobacter schindleri CIP 107287.</title>
        <authorList>
            <consortium name="The Broad Institute Genome Sequencing Platform"/>
            <consortium name="The Broad Institute Genome Sequencing Center for Infectious Disease"/>
            <person name="Cerqueira G."/>
            <person name="Feldgarden M."/>
            <person name="Courvalin P."/>
            <person name="Perichon B."/>
            <person name="Grillot-Courvalin C."/>
            <person name="Clermont D."/>
            <person name="Rocha E."/>
            <person name="Yoon E.-J."/>
            <person name="Nemec A."/>
            <person name="Walker B."/>
            <person name="Young S.K."/>
            <person name="Zeng Q."/>
            <person name="Gargeya S."/>
            <person name="Fitzgerald M."/>
            <person name="Haas B."/>
            <person name="Abouelleil A."/>
            <person name="Alvarado L."/>
            <person name="Arachchi H.M."/>
            <person name="Berlin A.M."/>
            <person name="Chapman S.B."/>
            <person name="Dewar J."/>
            <person name="Goldberg J."/>
            <person name="Griggs A."/>
            <person name="Gujja S."/>
            <person name="Hansen M."/>
            <person name="Howarth C."/>
            <person name="Imamovic A."/>
            <person name="Larimer J."/>
            <person name="McCowan C."/>
            <person name="Murphy C."/>
            <person name="Neiman D."/>
            <person name="Pearson M."/>
            <person name="Priest M."/>
            <person name="Roberts A."/>
            <person name="Saif S."/>
            <person name="Shea T."/>
            <person name="Sisk P."/>
            <person name="Sykes S."/>
            <person name="Wortman J."/>
            <person name="Nusbaum C."/>
            <person name="Birren B."/>
        </authorList>
    </citation>
    <scope>NUCLEOTIDE SEQUENCE [LARGE SCALE GENOMIC DNA]</scope>
    <source>
        <strain evidence="1 2">CIP 107287</strain>
    </source>
</reference>